<comment type="caution">
    <text evidence="3">The sequence shown here is derived from an EMBL/GenBank/DDBJ whole genome shotgun (WGS) entry which is preliminary data.</text>
</comment>
<dbReference type="Pfam" id="PF18604">
    <property type="entry name" value="PreAtp-grasp"/>
    <property type="match status" value="1"/>
</dbReference>
<evidence type="ECO:0000313" key="3">
    <source>
        <dbReference type="EMBL" id="MXP48289.1"/>
    </source>
</evidence>
<protein>
    <recommendedName>
        <fullName evidence="2">Pre ATP-grasp domain-containing protein</fullName>
    </recommendedName>
</protein>
<dbReference type="InterPro" id="IPR040754">
    <property type="entry name" value="PreAtp-grasp"/>
</dbReference>
<organism evidence="3 4">
    <name type="scientific">Pontixanthobacter luteolus</name>
    <dbReference type="NCBI Taxonomy" id="295089"/>
    <lineage>
        <taxon>Bacteria</taxon>
        <taxon>Pseudomonadati</taxon>
        <taxon>Pseudomonadota</taxon>
        <taxon>Alphaproteobacteria</taxon>
        <taxon>Sphingomonadales</taxon>
        <taxon>Erythrobacteraceae</taxon>
        <taxon>Pontixanthobacter</taxon>
    </lineage>
</organism>
<proteinExistence type="predicted"/>
<sequence>MTTATQLTRAPGSHVADGTQPASVRTPITPVFDIPLSPDQRRHISAVAAMIAEEDPRISRVPPLADDLATGQIDAPALLIEDHSGIQLAHDRGADANLSYRAMLLAADGDLVAVYGQRNRAFEEYCRDTLDLGDVEVIAPPLADPHQSLAQACLADHDLITRTVSRAKDHGGLNVIPYMATGGIWRLAGEIALRSGVPVRVSGPPPALMRAVNDKIWFARWAASLLGEDAIPHSRAVYGMGALAGYLRRFIQEHGRVAVKLTHSAASLGNIVLDSDQLTSLSPPQLAAQLRDMIEDRDWQNPFPVQVTAWEGPLAATPSAQLWIPHPEDGPPLVEGIFDQITVHENARFAGGIPSELPDAEQREIASQALRLGMLFQQLGYFGRCSFDAVLIAASGMGQGQENRLHWVECNGRWGGVSIPMTLASRLVGDWRNRALLITERTIADGRAIAMDEFLQACRPHLFRAGGDRNGAILLTPGRLQRGGFDLLLLGTDRADVIARERACLDSLTQ</sequence>
<evidence type="ECO:0000256" key="1">
    <source>
        <dbReference type="SAM" id="MobiDB-lite"/>
    </source>
</evidence>
<name>A0A6I4V1W2_9SPHN</name>
<feature type="domain" description="Pre ATP-grasp" evidence="2">
    <location>
        <begin position="100"/>
        <end position="192"/>
    </location>
</feature>
<dbReference type="AlphaFoldDB" id="A0A6I4V1W2"/>
<evidence type="ECO:0000313" key="4">
    <source>
        <dbReference type="Proteomes" id="UP000471435"/>
    </source>
</evidence>
<accession>A0A6I4V1W2</accession>
<dbReference type="RefSeq" id="WP_160731485.1">
    <property type="nucleotide sequence ID" value="NZ_WTYP01000002.1"/>
</dbReference>
<reference evidence="3 4" key="1">
    <citation type="submission" date="2019-12" db="EMBL/GenBank/DDBJ databases">
        <title>Genomic-based taxomic classification of the family Erythrobacteraceae.</title>
        <authorList>
            <person name="Xu L."/>
        </authorList>
    </citation>
    <scope>NUCLEOTIDE SEQUENCE [LARGE SCALE GENOMIC DNA]</scope>
    <source>
        <strain evidence="3 4">SW-109</strain>
    </source>
</reference>
<feature type="region of interest" description="Disordered" evidence="1">
    <location>
        <begin position="1"/>
        <end position="26"/>
    </location>
</feature>
<dbReference type="OrthoDB" id="233008at2"/>
<evidence type="ECO:0000259" key="2">
    <source>
        <dbReference type="Pfam" id="PF18604"/>
    </source>
</evidence>
<dbReference type="Proteomes" id="UP000471435">
    <property type="component" value="Unassembled WGS sequence"/>
</dbReference>
<dbReference type="EMBL" id="WTYP01000002">
    <property type="protein sequence ID" value="MXP48289.1"/>
    <property type="molecule type" value="Genomic_DNA"/>
</dbReference>
<gene>
    <name evidence="3" type="ORF">GRI43_12910</name>
</gene>
<keyword evidence="4" id="KW-1185">Reference proteome</keyword>